<evidence type="ECO:0000313" key="3">
    <source>
        <dbReference type="Proteomes" id="UP000007435"/>
    </source>
</evidence>
<accession>E4RZ76</accession>
<reference evidence="2 3" key="2">
    <citation type="journal article" date="2011" name="Stand. Genomic Sci.">
        <title>Complete genome sequence of Leadbetterella byssophila type strain (4M15).</title>
        <authorList>
            <person name="Abt B."/>
            <person name="Teshima H."/>
            <person name="Lucas S."/>
            <person name="Lapidus A."/>
            <person name="Del Rio T.G."/>
            <person name="Nolan M."/>
            <person name="Tice H."/>
            <person name="Cheng J.F."/>
            <person name="Pitluck S."/>
            <person name="Liolios K."/>
            <person name="Pagani I."/>
            <person name="Ivanova N."/>
            <person name="Mavromatis K."/>
            <person name="Pati A."/>
            <person name="Tapia R."/>
            <person name="Han C."/>
            <person name="Goodwin L."/>
            <person name="Chen A."/>
            <person name="Palaniappan K."/>
            <person name="Land M."/>
            <person name="Hauser L."/>
            <person name="Chang Y.J."/>
            <person name="Jeffries C.D."/>
            <person name="Rohde M."/>
            <person name="Goker M."/>
            <person name="Tindall B.J."/>
            <person name="Detter J.C."/>
            <person name="Woyke T."/>
            <person name="Bristow J."/>
            <person name="Eisen J.A."/>
            <person name="Markowitz V."/>
            <person name="Hugenholtz P."/>
            <person name="Klenk H.P."/>
            <person name="Kyrpides N.C."/>
        </authorList>
    </citation>
    <scope>NUCLEOTIDE SEQUENCE [LARGE SCALE GENOMIC DNA]</scope>
    <source>
        <strain evidence="3">DSM 17132 / JCM 16389 / KACC 11308 / NBRC 106382 / 4M15</strain>
    </source>
</reference>
<organism evidence="2 3">
    <name type="scientific">Leadbetterella byssophila (strain DSM 17132 / JCM 16389 / KACC 11308 / NBRC 106382 / 4M15)</name>
    <dbReference type="NCBI Taxonomy" id="649349"/>
    <lineage>
        <taxon>Bacteria</taxon>
        <taxon>Pseudomonadati</taxon>
        <taxon>Bacteroidota</taxon>
        <taxon>Cytophagia</taxon>
        <taxon>Cytophagales</taxon>
        <taxon>Leadbetterellaceae</taxon>
        <taxon>Leadbetterella</taxon>
    </lineage>
</organism>
<keyword evidence="1" id="KW-0732">Signal</keyword>
<proteinExistence type="predicted"/>
<dbReference type="Proteomes" id="UP000007435">
    <property type="component" value="Chromosome"/>
</dbReference>
<dbReference type="KEGG" id="lby:Lbys_3546"/>
<name>E4RZ76_LEAB4</name>
<gene>
    <name evidence="2" type="ordered locus">Lbys_3546</name>
</gene>
<evidence type="ECO:0000313" key="2">
    <source>
        <dbReference type="EMBL" id="ADQ19194.1"/>
    </source>
</evidence>
<dbReference type="InterPro" id="IPR036249">
    <property type="entry name" value="Thioredoxin-like_sf"/>
</dbReference>
<dbReference type="HOGENOM" id="CLU_110659_2_0_10"/>
<sequence length="161" mass="18107">MKRLILLFLIISFSAASQTKPKIYHPEADAQAELNTAIAKAKNSGKHVFVQVGGNWCSWCLLFHDLVQKNDTLSTYMKDNYEVLHLNFSPENKNEETLAKLGYPQRFGFPVFVILNGDGQRLHTQNSAYLEEGKGHSTKKVFGFLQDWAPAAVSPATYSKK</sequence>
<keyword evidence="3" id="KW-1185">Reference proteome</keyword>
<dbReference type="eggNOG" id="COG4232">
    <property type="taxonomic scope" value="Bacteria"/>
</dbReference>
<dbReference type="EMBL" id="CP002305">
    <property type="protein sequence ID" value="ADQ19194.1"/>
    <property type="molecule type" value="Genomic_DNA"/>
</dbReference>
<dbReference type="STRING" id="649349.Lbys_3546"/>
<dbReference type="SUPFAM" id="SSF52833">
    <property type="entry name" value="Thioredoxin-like"/>
    <property type="match status" value="1"/>
</dbReference>
<feature type="signal peptide" evidence="1">
    <location>
        <begin position="1"/>
        <end position="19"/>
    </location>
</feature>
<protein>
    <recommendedName>
        <fullName evidence="4">Thioredoxin domain-containing protein</fullName>
    </recommendedName>
</protein>
<feature type="chain" id="PRO_5003188322" description="Thioredoxin domain-containing protein" evidence="1">
    <location>
        <begin position="20"/>
        <end position="161"/>
    </location>
</feature>
<dbReference type="OrthoDB" id="195735at2"/>
<dbReference type="AlphaFoldDB" id="E4RZ76"/>
<evidence type="ECO:0000256" key="1">
    <source>
        <dbReference type="SAM" id="SignalP"/>
    </source>
</evidence>
<reference key="1">
    <citation type="submission" date="2010-11" db="EMBL/GenBank/DDBJ databases">
        <title>The complete genome of Leadbetterella byssophila DSM 17132.</title>
        <authorList>
            <consortium name="US DOE Joint Genome Institute (JGI-PGF)"/>
            <person name="Lucas S."/>
            <person name="Copeland A."/>
            <person name="Lapidus A."/>
            <person name="Glavina del Rio T."/>
            <person name="Dalin E."/>
            <person name="Tice H."/>
            <person name="Bruce D."/>
            <person name="Goodwin L."/>
            <person name="Pitluck S."/>
            <person name="Kyrpides N."/>
            <person name="Mavromatis K."/>
            <person name="Ivanova N."/>
            <person name="Teshima H."/>
            <person name="Brettin T."/>
            <person name="Detter J.C."/>
            <person name="Han C."/>
            <person name="Tapia R."/>
            <person name="Land M."/>
            <person name="Hauser L."/>
            <person name="Markowitz V."/>
            <person name="Cheng J.-F."/>
            <person name="Hugenholtz P."/>
            <person name="Woyke T."/>
            <person name="Wu D."/>
            <person name="Tindall B."/>
            <person name="Pomrenke H.G."/>
            <person name="Brambilla E."/>
            <person name="Klenk H.-P."/>
            <person name="Eisen J.A."/>
        </authorList>
    </citation>
    <scope>NUCLEOTIDE SEQUENCE [LARGE SCALE GENOMIC DNA]</scope>
    <source>
        <strain>DSM 17132</strain>
    </source>
</reference>
<dbReference type="Pfam" id="PF13899">
    <property type="entry name" value="Thioredoxin_7"/>
    <property type="match status" value="1"/>
</dbReference>
<dbReference type="RefSeq" id="WP_013410215.1">
    <property type="nucleotide sequence ID" value="NC_014655.1"/>
</dbReference>
<dbReference type="Gene3D" id="3.40.30.10">
    <property type="entry name" value="Glutaredoxin"/>
    <property type="match status" value="1"/>
</dbReference>
<evidence type="ECO:0008006" key="4">
    <source>
        <dbReference type="Google" id="ProtNLM"/>
    </source>
</evidence>